<keyword evidence="5" id="KW-0804">Transcription</keyword>
<keyword evidence="2" id="KW-0805">Transcription regulation</keyword>
<dbReference type="GO" id="GO:0006352">
    <property type="term" value="P:DNA-templated transcription initiation"/>
    <property type="evidence" value="ECO:0007669"/>
    <property type="project" value="InterPro"/>
</dbReference>
<dbReference type="AlphaFoldDB" id="A0A5Q2RIZ9"/>
<evidence type="ECO:0000256" key="3">
    <source>
        <dbReference type="ARBA" id="ARBA00023082"/>
    </source>
</evidence>
<evidence type="ECO:0000256" key="5">
    <source>
        <dbReference type="ARBA" id="ARBA00023163"/>
    </source>
</evidence>
<dbReference type="InterPro" id="IPR014284">
    <property type="entry name" value="RNA_pol_sigma-70_dom"/>
</dbReference>
<dbReference type="Pfam" id="PF08281">
    <property type="entry name" value="Sigma70_r4_2"/>
    <property type="match status" value="1"/>
</dbReference>
<dbReference type="GO" id="GO:0016987">
    <property type="term" value="F:sigma factor activity"/>
    <property type="evidence" value="ECO:0007669"/>
    <property type="project" value="UniProtKB-KW"/>
</dbReference>
<dbReference type="EMBL" id="CP045851">
    <property type="protein sequence ID" value="QGG95773.1"/>
    <property type="molecule type" value="Genomic_DNA"/>
</dbReference>
<evidence type="ECO:0000256" key="4">
    <source>
        <dbReference type="ARBA" id="ARBA00023125"/>
    </source>
</evidence>
<dbReference type="InterPro" id="IPR013249">
    <property type="entry name" value="RNA_pol_sigma70_r4_t2"/>
</dbReference>
<dbReference type="Pfam" id="PF04542">
    <property type="entry name" value="Sigma70_r2"/>
    <property type="match status" value="1"/>
</dbReference>
<keyword evidence="4" id="KW-0238">DNA-binding</keyword>
<dbReference type="CDD" id="cd06171">
    <property type="entry name" value="Sigma70_r4"/>
    <property type="match status" value="1"/>
</dbReference>
<dbReference type="NCBIfam" id="TIGR02937">
    <property type="entry name" value="sigma70-ECF"/>
    <property type="match status" value="1"/>
</dbReference>
<dbReference type="PANTHER" id="PTHR43133">
    <property type="entry name" value="RNA POLYMERASE ECF-TYPE SIGMA FACTO"/>
    <property type="match status" value="1"/>
</dbReference>
<evidence type="ECO:0000313" key="9">
    <source>
        <dbReference type="Proteomes" id="UP000334019"/>
    </source>
</evidence>
<dbReference type="SUPFAM" id="SSF88946">
    <property type="entry name" value="Sigma2 domain of RNA polymerase sigma factors"/>
    <property type="match status" value="1"/>
</dbReference>
<sequence>MGGVGAVEELFVREYPRLVRALGTAFDPEAAADAVQEAFIEADRRWRTISGYEDPAAWVRRVALNRLLTGQRNQRRRAEILATIRPVAPDDLTADQLDLRRAVASLPDRMRLAVCLHYLADLRIEDVAAAMDIAPGTVKSTLHDARRRLRPLLAELP</sequence>
<dbReference type="InterPro" id="IPR007627">
    <property type="entry name" value="RNA_pol_sigma70_r2"/>
</dbReference>
<evidence type="ECO:0000259" key="7">
    <source>
        <dbReference type="Pfam" id="PF08281"/>
    </source>
</evidence>
<proteinExistence type="inferred from homology"/>
<dbReference type="Gene3D" id="1.10.1740.10">
    <property type="match status" value="1"/>
</dbReference>
<dbReference type="InterPro" id="IPR013325">
    <property type="entry name" value="RNA_pol_sigma_r2"/>
</dbReference>
<dbReference type="KEGG" id="atq:GH723_12070"/>
<evidence type="ECO:0000256" key="1">
    <source>
        <dbReference type="ARBA" id="ARBA00010641"/>
    </source>
</evidence>
<reference evidence="8 9" key="1">
    <citation type="submission" date="2019-11" db="EMBL/GenBank/DDBJ databases">
        <authorList>
            <person name="He Y."/>
        </authorList>
    </citation>
    <scope>NUCLEOTIDE SEQUENCE [LARGE SCALE GENOMIC DNA]</scope>
    <source>
        <strain evidence="8 9">SCSIO 58843</strain>
    </source>
</reference>
<feature type="domain" description="RNA polymerase sigma-70 region 2" evidence="6">
    <location>
        <begin position="13"/>
        <end position="77"/>
    </location>
</feature>
<keyword evidence="9" id="KW-1185">Reference proteome</keyword>
<name>A0A5Q2RIZ9_9ACTN</name>
<evidence type="ECO:0000313" key="8">
    <source>
        <dbReference type="EMBL" id="QGG95773.1"/>
    </source>
</evidence>
<dbReference type="PANTHER" id="PTHR43133:SF50">
    <property type="entry name" value="ECF RNA POLYMERASE SIGMA FACTOR SIGM"/>
    <property type="match status" value="1"/>
</dbReference>
<protein>
    <submittedName>
        <fullName evidence="8">Sigma-70 family RNA polymerase sigma factor</fullName>
    </submittedName>
</protein>
<dbReference type="SUPFAM" id="SSF88659">
    <property type="entry name" value="Sigma3 and sigma4 domains of RNA polymerase sigma factors"/>
    <property type="match status" value="1"/>
</dbReference>
<dbReference type="InterPro" id="IPR039425">
    <property type="entry name" value="RNA_pol_sigma-70-like"/>
</dbReference>
<organism evidence="8 9">
    <name type="scientific">Actinomarinicola tropica</name>
    <dbReference type="NCBI Taxonomy" id="2789776"/>
    <lineage>
        <taxon>Bacteria</taxon>
        <taxon>Bacillati</taxon>
        <taxon>Actinomycetota</taxon>
        <taxon>Acidimicrobiia</taxon>
        <taxon>Acidimicrobiales</taxon>
        <taxon>Iamiaceae</taxon>
        <taxon>Actinomarinicola</taxon>
    </lineage>
</organism>
<feature type="domain" description="RNA polymerase sigma factor 70 region 4 type 2" evidence="7">
    <location>
        <begin position="98"/>
        <end position="149"/>
    </location>
</feature>
<dbReference type="InterPro" id="IPR036388">
    <property type="entry name" value="WH-like_DNA-bd_sf"/>
</dbReference>
<dbReference type="Proteomes" id="UP000334019">
    <property type="component" value="Chromosome"/>
</dbReference>
<dbReference type="Gene3D" id="1.10.10.10">
    <property type="entry name" value="Winged helix-like DNA-binding domain superfamily/Winged helix DNA-binding domain"/>
    <property type="match status" value="1"/>
</dbReference>
<dbReference type="InterPro" id="IPR013324">
    <property type="entry name" value="RNA_pol_sigma_r3/r4-like"/>
</dbReference>
<dbReference type="GO" id="GO:0003677">
    <property type="term" value="F:DNA binding"/>
    <property type="evidence" value="ECO:0007669"/>
    <property type="project" value="UniProtKB-KW"/>
</dbReference>
<evidence type="ECO:0000259" key="6">
    <source>
        <dbReference type="Pfam" id="PF04542"/>
    </source>
</evidence>
<gene>
    <name evidence="8" type="ORF">GH723_12070</name>
</gene>
<keyword evidence="3" id="KW-0731">Sigma factor</keyword>
<accession>A0A5Q2RIZ9</accession>
<evidence type="ECO:0000256" key="2">
    <source>
        <dbReference type="ARBA" id="ARBA00023015"/>
    </source>
</evidence>
<comment type="similarity">
    <text evidence="1">Belongs to the sigma-70 factor family. ECF subfamily.</text>
</comment>